<accession>A0A1A8RNP6</accession>
<dbReference type="AlphaFoldDB" id="A0A1A8RNP6"/>
<name>A0A1A8RNP6_9TELE</name>
<sequence length="52" mass="5879">TSELDTELSAARCQRVLHKVHSELKMWRGAWSASQNQSACRKIPPTEARLVT</sequence>
<feature type="non-terminal residue" evidence="1">
    <location>
        <position position="52"/>
    </location>
</feature>
<gene>
    <name evidence="1" type="primary">Nfu_g_1_014957</name>
</gene>
<organism evidence="1">
    <name type="scientific">Nothobranchius rachovii</name>
    <name type="common">bluefin notho</name>
    <dbReference type="NCBI Taxonomy" id="451742"/>
    <lineage>
        <taxon>Eukaryota</taxon>
        <taxon>Metazoa</taxon>
        <taxon>Chordata</taxon>
        <taxon>Craniata</taxon>
        <taxon>Vertebrata</taxon>
        <taxon>Euteleostomi</taxon>
        <taxon>Actinopterygii</taxon>
        <taxon>Neopterygii</taxon>
        <taxon>Teleostei</taxon>
        <taxon>Neoteleostei</taxon>
        <taxon>Acanthomorphata</taxon>
        <taxon>Ovalentaria</taxon>
        <taxon>Atherinomorphae</taxon>
        <taxon>Cyprinodontiformes</taxon>
        <taxon>Nothobranchiidae</taxon>
        <taxon>Nothobranchius</taxon>
    </lineage>
</organism>
<proteinExistence type="predicted"/>
<feature type="non-terminal residue" evidence="1">
    <location>
        <position position="1"/>
    </location>
</feature>
<protein>
    <submittedName>
        <fullName evidence="1">Uncharacterized protein</fullName>
    </submittedName>
</protein>
<reference evidence="1" key="2">
    <citation type="submission" date="2016-06" db="EMBL/GenBank/DDBJ databases">
        <title>The genome of a short-lived fish provides insights into sex chromosome evolution and the genetic control of aging.</title>
        <authorList>
            <person name="Reichwald K."/>
            <person name="Felder M."/>
            <person name="Petzold A."/>
            <person name="Koch P."/>
            <person name="Groth M."/>
            <person name="Platzer M."/>
        </authorList>
    </citation>
    <scope>NUCLEOTIDE SEQUENCE</scope>
    <source>
        <tissue evidence="1">Brain</tissue>
    </source>
</reference>
<dbReference type="EMBL" id="HAEH01017913">
    <property type="protein sequence ID" value="SBS06874.1"/>
    <property type="molecule type" value="Transcribed_RNA"/>
</dbReference>
<reference evidence="1" key="1">
    <citation type="submission" date="2016-05" db="EMBL/GenBank/DDBJ databases">
        <authorList>
            <person name="Lavstsen T."/>
            <person name="Jespersen J.S."/>
        </authorList>
    </citation>
    <scope>NUCLEOTIDE SEQUENCE</scope>
    <source>
        <tissue evidence="1">Brain</tissue>
    </source>
</reference>
<evidence type="ECO:0000313" key="1">
    <source>
        <dbReference type="EMBL" id="SBS06874.1"/>
    </source>
</evidence>